<dbReference type="RefSeq" id="WP_086315060.1">
    <property type="nucleotide sequence ID" value="NZ_CP147244.1"/>
</dbReference>
<organism evidence="1 2">
    <name type="scientific">Candidatus Enterococcus palustris</name>
    <dbReference type="NCBI Taxonomy" id="1834189"/>
    <lineage>
        <taxon>Bacteria</taxon>
        <taxon>Bacillati</taxon>
        <taxon>Bacillota</taxon>
        <taxon>Bacilli</taxon>
        <taxon>Lactobacillales</taxon>
        <taxon>Enterococcaceae</taxon>
        <taxon>Enterococcus</taxon>
    </lineage>
</organism>
<protein>
    <recommendedName>
        <fullName evidence="3">J domain-containing protein</fullName>
    </recommendedName>
</protein>
<dbReference type="Proteomes" id="UP000194948">
    <property type="component" value="Chromosome"/>
</dbReference>
<sequence>MNPWKILEITPTSDKKMIKRAYAEKLKTMIPDEQPEEFQCLKTAFDLALTLSKNDSLIEDDLFTSIAATTEIAEEFSQPSDDYTHHGQSSFPAFQPLEGFSDQLQKIIDEENYFENVSVWKELLASIDSWSIDEYMQNTYTIQLFLVENYPCLAREIIRFLFQTFDLTELTDHIGQERFVSTHFLELKKVIYNVPPFSFQIAENIPANLRKKYFHLRYEIYQIIANKQSYITSIDDKIRNCAEIFAEDSELWNLQMIDLLDKTNGFLENEDALKQYKFLLNRTQTMNSSPTTIFLNRYFMLLTETQTDDAIFNWNKEQLTIPEELFLLILGCIFFKKSQYVPAFNLWKQLNISRKIALQEQFKVILPHLSKDQKVDYRLIEKEVRRVLEPKTEMTVSFKKGFMFLFCSLLVLLFMVQISSRPQTPRRIGRTPEELVKAYREKHSNQQKTEEIEAKEASDSELYGDSLEERFVHYFYASDDPKGKQLFIDRNVNDVQLKKLLSYYVDQDTHKYSDSSGFKFKSNTVSDPNSKKTAVYYKEELLCILESGAFTLTLENVYGNQWHLLSDIKFKQLLNTIEINPESSTTIFLKKFLFSDNKQENLLEYTDYLSENMKIILENKLNEPISDNLRKGFLYLVREPKLKFIVSDQNQENEEKLILTFDELGRLDHVFGPNWEEVDEEMIHYSNREAFKNIPTLLEEPD</sequence>
<dbReference type="EMBL" id="CP147244">
    <property type="protein sequence ID" value="WYK01432.1"/>
    <property type="molecule type" value="Genomic_DNA"/>
</dbReference>
<gene>
    <name evidence="1" type="ORF">A5821_002569</name>
</gene>
<name>A0AAQ3WB90_9ENTE</name>
<reference evidence="1 2" key="2">
    <citation type="submission" date="2024-03" db="EMBL/GenBank/DDBJ databases">
        <title>The Genome Sequence of Enterococcus sp. DIV0205d.</title>
        <authorList>
            <consortium name="The Broad Institute Genomics Platform"/>
            <consortium name="The Broad Institute Microbial Omics Core"/>
            <consortium name="The Broad Institute Genomic Center for Infectious Diseases"/>
            <person name="Earl A."/>
            <person name="Manson A."/>
            <person name="Gilmore M."/>
            <person name="Schwartman J."/>
            <person name="Shea T."/>
            <person name="Abouelleil A."/>
            <person name="Cao P."/>
            <person name="Chapman S."/>
            <person name="Cusick C."/>
            <person name="Young S."/>
            <person name="Neafsey D."/>
            <person name="Nusbaum C."/>
            <person name="Birren B."/>
        </authorList>
    </citation>
    <scope>NUCLEOTIDE SEQUENCE [LARGE SCALE GENOMIC DNA]</scope>
    <source>
        <strain evidence="1 2">7F3_DIV0205</strain>
    </source>
</reference>
<accession>A0AAQ3WB90</accession>
<dbReference type="AlphaFoldDB" id="A0AAQ3WB90"/>
<reference evidence="2" key="1">
    <citation type="submission" date="2017-05" db="EMBL/GenBank/DDBJ databases">
        <title>The Genome Sequence of EEnterococcus faecalis 9F2_4866.</title>
        <authorList>
            <consortium name="The Broad Institute Genomics Platform"/>
            <consortium name="The Broad Institute Genomic Center for Infectious Diseases"/>
            <person name="Earl A."/>
            <person name="Manson A."/>
            <person name="Schwartman J."/>
            <person name="Gilmore M."/>
            <person name="Abouelleil A."/>
            <person name="Cao P."/>
            <person name="Chapman S."/>
            <person name="Cusick C."/>
            <person name="Shea T."/>
            <person name="Young S."/>
            <person name="Neafsey D."/>
            <person name="Nusbaum C."/>
            <person name="Birren B."/>
        </authorList>
    </citation>
    <scope>NUCLEOTIDE SEQUENCE [LARGE SCALE GENOMIC DNA]</scope>
    <source>
        <strain evidence="2">7F3_DIV0205</strain>
    </source>
</reference>
<evidence type="ECO:0000313" key="2">
    <source>
        <dbReference type="Proteomes" id="UP000194948"/>
    </source>
</evidence>
<proteinExistence type="predicted"/>
<keyword evidence="2" id="KW-1185">Reference proteome</keyword>
<evidence type="ECO:0008006" key="3">
    <source>
        <dbReference type="Google" id="ProtNLM"/>
    </source>
</evidence>
<evidence type="ECO:0000313" key="1">
    <source>
        <dbReference type="EMBL" id="WYK01432.1"/>
    </source>
</evidence>